<comment type="caution">
    <text evidence="9">The sequence shown here is derived from an EMBL/GenBank/DDBJ whole genome shotgun (WGS) entry which is preliminary data.</text>
</comment>
<dbReference type="GO" id="GO:0003677">
    <property type="term" value="F:DNA binding"/>
    <property type="evidence" value="ECO:0007669"/>
    <property type="project" value="UniProtKB-KW"/>
</dbReference>
<dbReference type="InterPro" id="IPR001138">
    <property type="entry name" value="Zn2Cys6_DnaBD"/>
</dbReference>
<keyword evidence="4" id="KW-0238">DNA-binding</keyword>
<dbReference type="GO" id="GO:0008270">
    <property type="term" value="F:zinc ion binding"/>
    <property type="evidence" value="ECO:0007669"/>
    <property type="project" value="InterPro"/>
</dbReference>
<dbReference type="RefSeq" id="XP_056577159.1">
    <property type="nucleotide sequence ID" value="XM_056726308.1"/>
</dbReference>
<dbReference type="SMART" id="SM00906">
    <property type="entry name" value="Fungal_trans"/>
    <property type="match status" value="1"/>
</dbReference>
<dbReference type="GO" id="GO:0005634">
    <property type="term" value="C:nucleus"/>
    <property type="evidence" value="ECO:0007669"/>
    <property type="project" value="UniProtKB-SubCell"/>
</dbReference>
<protein>
    <recommendedName>
        <fullName evidence="8">Zn(2)-C6 fungal-type domain-containing protein</fullName>
    </recommendedName>
</protein>
<dbReference type="SMART" id="SM00066">
    <property type="entry name" value="GAL4"/>
    <property type="match status" value="1"/>
</dbReference>
<dbReference type="Proteomes" id="UP001147752">
    <property type="component" value="Unassembled WGS sequence"/>
</dbReference>
<dbReference type="Pfam" id="PF00172">
    <property type="entry name" value="Zn_clus"/>
    <property type="match status" value="1"/>
</dbReference>
<dbReference type="GeneID" id="81465491"/>
<dbReference type="SUPFAM" id="SSF57701">
    <property type="entry name" value="Zn2/Cys6 DNA-binding domain"/>
    <property type="match status" value="1"/>
</dbReference>
<accession>A0A9W9RSM3</accession>
<keyword evidence="6" id="KW-0539">Nucleus</keyword>
<dbReference type="PROSITE" id="PS50048">
    <property type="entry name" value="ZN2_CY6_FUNGAL_2"/>
    <property type="match status" value="1"/>
</dbReference>
<evidence type="ECO:0000256" key="6">
    <source>
        <dbReference type="ARBA" id="ARBA00023242"/>
    </source>
</evidence>
<dbReference type="AlphaFoldDB" id="A0A9W9RSM3"/>
<feature type="domain" description="Zn(2)-C6 fungal-type" evidence="8">
    <location>
        <begin position="17"/>
        <end position="47"/>
    </location>
</feature>
<dbReference type="CDD" id="cd00067">
    <property type="entry name" value="GAL4"/>
    <property type="match status" value="1"/>
</dbReference>
<name>A0A9W9RSM3_9EURO</name>
<evidence type="ECO:0000256" key="7">
    <source>
        <dbReference type="SAM" id="MobiDB-lite"/>
    </source>
</evidence>
<feature type="compositionally biased region" description="Basic and acidic residues" evidence="7">
    <location>
        <begin position="593"/>
        <end position="603"/>
    </location>
</feature>
<evidence type="ECO:0000256" key="2">
    <source>
        <dbReference type="ARBA" id="ARBA00022723"/>
    </source>
</evidence>
<comment type="subcellular location">
    <subcellularLocation>
        <location evidence="1">Nucleus</location>
    </subcellularLocation>
</comment>
<evidence type="ECO:0000256" key="3">
    <source>
        <dbReference type="ARBA" id="ARBA00023015"/>
    </source>
</evidence>
<evidence type="ECO:0000256" key="1">
    <source>
        <dbReference type="ARBA" id="ARBA00004123"/>
    </source>
</evidence>
<dbReference type="PANTHER" id="PTHR46910:SF3">
    <property type="entry name" value="HALOTOLERANCE PROTEIN 9-RELATED"/>
    <property type="match status" value="1"/>
</dbReference>
<evidence type="ECO:0000313" key="10">
    <source>
        <dbReference type="Proteomes" id="UP001147752"/>
    </source>
</evidence>
<feature type="region of interest" description="Disordered" evidence="7">
    <location>
        <begin position="84"/>
        <end position="114"/>
    </location>
</feature>
<dbReference type="OrthoDB" id="2283488at2759"/>
<feature type="region of interest" description="Disordered" evidence="7">
    <location>
        <begin position="591"/>
        <end position="612"/>
    </location>
</feature>
<reference evidence="9" key="2">
    <citation type="journal article" date="2023" name="IMA Fungus">
        <title>Comparative genomic study of the Penicillium genus elucidates a diverse pangenome and 15 lateral gene transfer events.</title>
        <authorList>
            <person name="Petersen C."/>
            <person name="Sorensen T."/>
            <person name="Nielsen M.R."/>
            <person name="Sondergaard T.E."/>
            <person name="Sorensen J.L."/>
            <person name="Fitzpatrick D.A."/>
            <person name="Frisvad J.C."/>
            <person name="Nielsen K.L."/>
        </authorList>
    </citation>
    <scope>NUCLEOTIDE SEQUENCE</scope>
    <source>
        <strain evidence="9">IBT 3081</strain>
    </source>
</reference>
<keyword evidence="2" id="KW-0479">Metal-binding</keyword>
<sequence length="661" mass="75331">MTEASKTKRRRNRVPISCFSCRTLKTKCDGARPVCSTCANNGRECTFVPQGIAKGTSTMVLVKEDYLRTLEKHFESVKSAVIDSTPDTTIDSGPSAAVQDQQASDPTCSLSSTVTPNTKTLSSTAIAVDSNVSIGCTSFTRSILNSLHDHNSLEGQSEMSGGETPAKQSYLTLEDLYILPDNTPEVLDRYFTLRNIIAPLFHEPTVRPIFNAALRCPPEERHLHRSSFILLNMILAICASHWLLDVDENNRTARKHHDIAMTLLQPTMLRDWTLEHVQALLLGARYLQGTNRVAECWNTLGLAIRIAHGLRLHQEPHASDPPPLRETKRRVWYSIYMLDMHWSMIYERPAATRSSEFSVCVPEDLDDVCIQADRVLYPTPRLPSFLSFFLQNIKLYRIVEKTLAHLSERRHERREKAEMVMSLDEDYQTWLRERPAHLILNTQDPPEPVWILALRGNMVCILIHRQSLATTLHERDKPGPIEESTVYHILRSSQRICINAAIDSIDVVALRHEHTKESIGLDWFNVYYLFNAVIALVSYIINPSYTHDPPILEKMEKALHMIKSMSRNHSFAQRAHSFLRQLIEYMHPPQVPQERRSDFHTQTEPRAAAGTSDMSVDLSTLFDMAQNLTGHLESQLGDFDCQGLSEPMWTFNEEAPFDYFP</sequence>
<dbReference type="InterPro" id="IPR050987">
    <property type="entry name" value="AtrR-like"/>
</dbReference>
<keyword evidence="3" id="KW-0805">Transcription regulation</keyword>
<proteinExistence type="predicted"/>
<keyword evidence="5" id="KW-0804">Transcription</keyword>
<dbReference type="InterPro" id="IPR007219">
    <property type="entry name" value="XnlR_reg_dom"/>
</dbReference>
<dbReference type="GO" id="GO:0000981">
    <property type="term" value="F:DNA-binding transcription factor activity, RNA polymerase II-specific"/>
    <property type="evidence" value="ECO:0007669"/>
    <property type="project" value="InterPro"/>
</dbReference>
<dbReference type="GO" id="GO:0006351">
    <property type="term" value="P:DNA-templated transcription"/>
    <property type="evidence" value="ECO:0007669"/>
    <property type="project" value="InterPro"/>
</dbReference>
<evidence type="ECO:0000256" key="4">
    <source>
        <dbReference type="ARBA" id="ARBA00023125"/>
    </source>
</evidence>
<reference evidence="9" key="1">
    <citation type="submission" date="2022-12" db="EMBL/GenBank/DDBJ databases">
        <authorList>
            <person name="Petersen C."/>
        </authorList>
    </citation>
    <scope>NUCLEOTIDE SEQUENCE</scope>
    <source>
        <strain evidence="9">IBT 3081</strain>
    </source>
</reference>
<evidence type="ECO:0000256" key="5">
    <source>
        <dbReference type="ARBA" id="ARBA00023163"/>
    </source>
</evidence>
<evidence type="ECO:0000313" key="9">
    <source>
        <dbReference type="EMBL" id="KAJ5365692.1"/>
    </source>
</evidence>
<dbReference type="CDD" id="cd12148">
    <property type="entry name" value="fungal_TF_MHR"/>
    <property type="match status" value="1"/>
</dbReference>
<gene>
    <name evidence="9" type="ORF">N7517_008578</name>
</gene>
<dbReference type="Gene3D" id="4.10.240.10">
    <property type="entry name" value="Zn(2)-C6 fungal-type DNA-binding domain"/>
    <property type="match status" value="1"/>
</dbReference>
<keyword evidence="10" id="KW-1185">Reference proteome</keyword>
<dbReference type="InterPro" id="IPR036864">
    <property type="entry name" value="Zn2-C6_fun-type_DNA-bd_sf"/>
</dbReference>
<organism evidence="9 10">
    <name type="scientific">Penicillium concentricum</name>
    <dbReference type="NCBI Taxonomy" id="293559"/>
    <lineage>
        <taxon>Eukaryota</taxon>
        <taxon>Fungi</taxon>
        <taxon>Dikarya</taxon>
        <taxon>Ascomycota</taxon>
        <taxon>Pezizomycotina</taxon>
        <taxon>Eurotiomycetes</taxon>
        <taxon>Eurotiomycetidae</taxon>
        <taxon>Eurotiales</taxon>
        <taxon>Aspergillaceae</taxon>
        <taxon>Penicillium</taxon>
    </lineage>
</organism>
<evidence type="ECO:0000259" key="8">
    <source>
        <dbReference type="PROSITE" id="PS50048"/>
    </source>
</evidence>
<dbReference type="Pfam" id="PF04082">
    <property type="entry name" value="Fungal_trans"/>
    <property type="match status" value="1"/>
</dbReference>
<dbReference type="PROSITE" id="PS00463">
    <property type="entry name" value="ZN2_CY6_FUNGAL_1"/>
    <property type="match status" value="1"/>
</dbReference>
<dbReference type="EMBL" id="JAPZBT010000003">
    <property type="protein sequence ID" value="KAJ5365692.1"/>
    <property type="molecule type" value="Genomic_DNA"/>
</dbReference>
<dbReference type="PANTHER" id="PTHR46910">
    <property type="entry name" value="TRANSCRIPTION FACTOR PDR1"/>
    <property type="match status" value="1"/>
</dbReference>
<feature type="compositionally biased region" description="Polar residues" evidence="7">
    <location>
        <begin position="85"/>
        <end position="114"/>
    </location>
</feature>